<sequence>MHHSISRPHWFALPEALWSRLFVFHPAASCLPADLHDPSSSPPSVHQPYKICISAQFIIHGFTTAQFIIHGYAPARFIIHGFATTPDGGPSVGPSSSSHWFGSIAPTS</sequence>
<dbReference type="Proteomes" id="UP001293254">
    <property type="component" value="Unassembled WGS sequence"/>
</dbReference>
<evidence type="ECO:0000256" key="1">
    <source>
        <dbReference type="SAM" id="MobiDB-lite"/>
    </source>
</evidence>
<reference evidence="2" key="2">
    <citation type="journal article" date="2024" name="Plant">
        <title>Genomic evolution and insights into agronomic trait innovations of Sesamum species.</title>
        <authorList>
            <person name="Miao H."/>
            <person name="Wang L."/>
            <person name="Qu L."/>
            <person name="Liu H."/>
            <person name="Sun Y."/>
            <person name="Le M."/>
            <person name="Wang Q."/>
            <person name="Wei S."/>
            <person name="Zheng Y."/>
            <person name="Lin W."/>
            <person name="Duan Y."/>
            <person name="Cao H."/>
            <person name="Xiong S."/>
            <person name="Wang X."/>
            <person name="Wei L."/>
            <person name="Li C."/>
            <person name="Ma Q."/>
            <person name="Ju M."/>
            <person name="Zhao R."/>
            <person name="Li G."/>
            <person name="Mu C."/>
            <person name="Tian Q."/>
            <person name="Mei H."/>
            <person name="Zhang T."/>
            <person name="Gao T."/>
            <person name="Zhang H."/>
        </authorList>
    </citation>
    <scope>NUCLEOTIDE SEQUENCE</scope>
    <source>
        <strain evidence="2">3651</strain>
    </source>
</reference>
<dbReference type="EMBL" id="JACGWO010000003">
    <property type="protein sequence ID" value="KAK4430820.1"/>
    <property type="molecule type" value="Genomic_DNA"/>
</dbReference>
<comment type="caution">
    <text evidence="2">The sequence shown here is derived from an EMBL/GenBank/DDBJ whole genome shotgun (WGS) entry which is preliminary data.</text>
</comment>
<evidence type="ECO:0000313" key="3">
    <source>
        <dbReference type="Proteomes" id="UP001293254"/>
    </source>
</evidence>
<dbReference type="AlphaFoldDB" id="A0AAE2CQI2"/>
<organism evidence="2 3">
    <name type="scientific">Sesamum alatum</name>
    <dbReference type="NCBI Taxonomy" id="300844"/>
    <lineage>
        <taxon>Eukaryota</taxon>
        <taxon>Viridiplantae</taxon>
        <taxon>Streptophyta</taxon>
        <taxon>Embryophyta</taxon>
        <taxon>Tracheophyta</taxon>
        <taxon>Spermatophyta</taxon>
        <taxon>Magnoliopsida</taxon>
        <taxon>eudicotyledons</taxon>
        <taxon>Gunneridae</taxon>
        <taxon>Pentapetalae</taxon>
        <taxon>asterids</taxon>
        <taxon>lamiids</taxon>
        <taxon>Lamiales</taxon>
        <taxon>Pedaliaceae</taxon>
        <taxon>Sesamum</taxon>
    </lineage>
</organism>
<gene>
    <name evidence="2" type="ORF">Salat_0843700</name>
</gene>
<evidence type="ECO:0000313" key="2">
    <source>
        <dbReference type="EMBL" id="KAK4430820.1"/>
    </source>
</evidence>
<feature type="compositionally biased region" description="Low complexity" evidence="1">
    <location>
        <begin position="88"/>
        <end position="98"/>
    </location>
</feature>
<accession>A0AAE2CQI2</accession>
<protein>
    <submittedName>
        <fullName evidence="2">Uncharacterized protein</fullName>
    </submittedName>
</protein>
<reference evidence="2" key="1">
    <citation type="submission" date="2020-06" db="EMBL/GenBank/DDBJ databases">
        <authorList>
            <person name="Li T."/>
            <person name="Hu X."/>
            <person name="Zhang T."/>
            <person name="Song X."/>
            <person name="Zhang H."/>
            <person name="Dai N."/>
            <person name="Sheng W."/>
            <person name="Hou X."/>
            <person name="Wei L."/>
        </authorList>
    </citation>
    <scope>NUCLEOTIDE SEQUENCE</scope>
    <source>
        <strain evidence="2">3651</strain>
        <tissue evidence="2">Leaf</tissue>
    </source>
</reference>
<keyword evidence="3" id="KW-1185">Reference proteome</keyword>
<proteinExistence type="predicted"/>
<feature type="region of interest" description="Disordered" evidence="1">
    <location>
        <begin position="88"/>
        <end position="108"/>
    </location>
</feature>
<name>A0AAE2CQI2_9LAMI</name>